<evidence type="ECO:0000313" key="4">
    <source>
        <dbReference type="Proteomes" id="UP001057702"/>
    </source>
</evidence>
<comment type="caution">
    <text evidence="3">The sequence shown here is derived from an EMBL/GenBank/DDBJ whole genome shotgun (WGS) entry which is preliminary data.</text>
</comment>
<keyword evidence="4" id="KW-1185">Reference proteome</keyword>
<dbReference type="Pfam" id="PF19053">
    <property type="entry name" value="EccD"/>
    <property type="match status" value="1"/>
</dbReference>
<organism evidence="3 4">
    <name type="scientific">Streptomyces humicola</name>
    <dbReference type="NCBI Taxonomy" id="2953240"/>
    <lineage>
        <taxon>Bacteria</taxon>
        <taxon>Bacillati</taxon>
        <taxon>Actinomycetota</taxon>
        <taxon>Actinomycetes</taxon>
        <taxon>Kitasatosporales</taxon>
        <taxon>Streptomycetaceae</taxon>
        <taxon>Streptomyces</taxon>
    </lineage>
</organism>
<feature type="domain" description="EccD-like transmembrane" evidence="2">
    <location>
        <begin position="5"/>
        <end position="54"/>
    </location>
</feature>
<dbReference type="Proteomes" id="UP001057702">
    <property type="component" value="Unassembled WGS sequence"/>
</dbReference>
<accession>A0ABT1Q3N2</accession>
<keyword evidence="1" id="KW-0812">Transmembrane</keyword>
<reference evidence="3" key="1">
    <citation type="submission" date="2022-06" db="EMBL/GenBank/DDBJ databases">
        <title>Draft genome sequence of Streptomyces sp. RB6PN25 isolated from peat swamp forest in Thailand.</title>
        <authorList>
            <person name="Duangmal K."/>
            <person name="Klaysubun C."/>
        </authorList>
    </citation>
    <scope>NUCLEOTIDE SEQUENCE</scope>
    <source>
        <strain evidence="3">RB6PN25</strain>
    </source>
</reference>
<name>A0ABT1Q3N2_9ACTN</name>
<proteinExistence type="predicted"/>
<dbReference type="InterPro" id="IPR044049">
    <property type="entry name" value="EccD_transm"/>
</dbReference>
<keyword evidence="1" id="KW-1133">Transmembrane helix</keyword>
<evidence type="ECO:0000256" key="1">
    <source>
        <dbReference type="SAM" id="Phobius"/>
    </source>
</evidence>
<sequence length="56" mass="5781">MPGFSRSGWERWLALATAAAAVLRARLFPHTAQIACLLGAGTVSLCLLLSGGALGR</sequence>
<evidence type="ECO:0000313" key="3">
    <source>
        <dbReference type="EMBL" id="MCQ4084537.1"/>
    </source>
</evidence>
<protein>
    <recommendedName>
        <fullName evidence="2">EccD-like transmembrane domain-containing protein</fullName>
    </recommendedName>
</protein>
<keyword evidence="1" id="KW-0472">Membrane</keyword>
<gene>
    <name evidence="3" type="ORF">NGB36_29175</name>
</gene>
<evidence type="ECO:0000259" key="2">
    <source>
        <dbReference type="Pfam" id="PF19053"/>
    </source>
</evidence>
<feature type="transmembrane region" description="Helical" evidence="1">
    <location>
        <begin position="37"/>
        <end position="55"/>
    </location>
</feature>
<dbReference type="EMBL" id="JANFNG010000037">
    <property type="protein sequence ID" value="MCQ4084537.1"/>
    <property type="molecule type" value="Genomic_DNA"/>
</dbReference>